<accession>F2Q512</accession>
<sequence>MAPRSHDIILVSITPCPPPTSSEQLLFDRTNSKQHAAHCRLRTPDSHALRSVWLHYAHLQVVSSLRDPQAVARRHDIQIPWATTERHMANQTRPAVTFATFPSEMLQMVGCYLSLWDLSALSELRKAVPPGVCPWFR</sequence>
<name>F2Q512_TRIEC</name>
<dbReference type="Proteomes" id="UP000009169">
    <property type="component" value="Unassembled WGS sequence"/>
</dbReference>
<keyword evidence="2" id="KW-1185">Reference proteome</keyword>
<dbReference type="EMBL" id="DS995798">
    <property type="protein sequence ID" value="EGE09230.1"/>
    <property type="molecule type" value="Genomic_DNA"/>
</dbReference>
<protein>
    <recommendedName>
        <fullName evidence="3">F-box domain-containing protein</fullName>
    </recommendedName>
</protein>
<evidence type="ECO:0008006" key="3">
    <source>
        <dbReference type="Google" id="ProtNLM"/>
    </source>
</evidence>
<evidence type="ECO:0000313" key="2">
    <source>
        <dbReference type="Proteomes" id="UP000009169"/>
    </source>
</evidence>
<gene>
    <name evidence="1" type="ORF">TEQG_08180</name>
</gene>
<evidence type="ECO:0000313" key="1">
    <source>
        <dbReference type="EMBL" id="EGE09230.1"/>
    </source>
</evidence>
<dbReference type="VEuPathDB" id="FungiDB:TEQG_08180"/>
<reference evidence="2" key="1">
    <citation type="journal article" date="2012" name="MBio">
        <title>Comparative genome analysis of Trichophyton rubrum and related dermatophytes reveals candidate genes involved in infection.</title>
        <authorList>
            <person name="Martinez D.A."/>
            <person name="Oliver B.G."/>
            <person name="Graeser Y."/>
            <person name="Goldberg J.M."/>
            <person name="Li W."/>
            <person name="Martinez-Rossi N.M."/>
            <person name="Monod M."/>
            <person name="Shelest E."/>
            <person name="Barton R.C."/>
            <person name="Birch E."/>
            <person name="Brakhage A.A."/>
            <person name="Chen Z."/>
            <person name="Gurr S.J."/>
            <person name="Heiman D."/>
            <person name="Heitman J."/>
            <person name="Kosti I."/>
            <person name="Rossi A."/>
            <person name="Saif S."/>
            <person name="Samalova M."/>
            <person name="Saunders C.W."/>
            <person name="Shea T."/>
            <person name="Summerbell R.C."/>
            <person name="Xu J."/>
            <person name="Young S."/>
            <person name="Zeng Q."/>
            <person name="Birren B.W."/>
            <person name="Cuomo C.A."/>
            <person name="White T.C."/>
        </authorList>
    </citation>
    <scope>NUCLEOTIDE SEQUENCE [LARGE SCALE GENOMIC DNA]</scope>
    <source>
        <strain evidence="2">ATCC MYA-4606 / CBS 127.97</strain>
    </source>
</reference>
<organism evidence="1 2">
    <name type="scientific">Trichophyton equinum (strain ATCC MYA-4606 / CBS 127.97)</name>
    <name type="common">Horse ringworm fungus</name>
    <dbReference type="NCBI Taxonomy" id="559882"/>
    <lineage>
        <taxon>Eukaryota</taxon>
        <taxon>Fungi</taxon>
        <taxon>Dikarya</taxon>
        <taxon>Ascomycota</taxon>
        <taxon>Pezizomycotina</taxon>
        <taxon>Eurotiomycetes</taxon>
        <taxon>Eurotiomycetidae</taxon>
        <taxon>Onygenales</taxon>
        <taxon>Arthrodermataceae</taxon>
        <taxon>Trichophyton</taxon>
    </lineage>
</organism>
<dbReference type="AlphaFoldDB" id="F2Q512"/>
<proteinExistence type="predicted"/>
<dbReference type="HOGENOM" id="CLU_1866543_0_0_1"/>